<keyword evidence="2" id="KW-1185">Reference proteome</keyword>
<comment type="caution">
    <text evidence="1">The sequence shown here is derived from an EMBL/GenBank/DDBJ whole genome shotgun (WGS) entry which is preliminary data.</text>
</comment>
<accession>M5RK98</accession>
<dbReference type="Proteomes" id="UP000011991">
    <property type="component" value="Unassembled WGS sequence"/>
</dbReference>
<protein>
    <submittedName>
        <fullName evidence="1">Uncharacterized protein</fullName>
    </submittedName>
</protein>
<dbReference type="PATRIC" id="fig|1265738.3.peg.3335"/>
<proteinExistence type="predicted"/>
<gene>
    <name evidence="1" type="ORF">RMSM_03341</name>
</gene>
<reference evidence="1 2" key="1">
    <citation type="journal article" date="2013" name="Mar. Genomics">
        <title>Expression of sulfatases in Rhodopirellula baltica and the diversity of sulfatases in the genus Rhodopirellula.</title>
        <authorList>
            <person name="Wegner C.E."/>
            <person name="Richter-Heitmann T."/>
            <person name="Klindworth A."/>
            <person name="Klockow C."/>
            <person name="Richter M."/>
            <person name="Achstetter T."/>
            <person name="Glockner F.O."/>
            <person name="Harder J."/>
        </authorList>
    </citation>
    <scope>NUCLEOTIDE SEQUENCE [LARGE SCALE GENOMIC DNA]</scope>
    <source>
        <strain evidence="1 2">SM1</strain>
    </source>
</reference>
<dbReference type="AlphaFoldDB" id="M5RK98"/>
<name>M5RK98_9BACT</name>
<dbReference type="EMBL" id="ANOG01000489">
    <property type="protein sequence ID" value="EMI19735.1"/>
    <property type="molecule type" value="Genomic_DNA"/>
</dbReference>
<organism evidence="1 2">
    <name type="scientific">Rhodopirellula maiorica SM1</name>
    <dbReference type="NCBI Taxonomy" id="1265738"/>
    <lineage>
        <taxon>Bacteria</taxon>
        <taxon>Pseudomonadati</taxon>
        <taxon>Planctomycetota</taxon>
        <taxon>Planctomycetia</taxon>
        <taxon>Pirellulales</taxon>
        <taxon>Pirellulaceae</taxon>
        <taxon>Novipirellula</taxon>
    </lineage>
</organism>
<sequence length="79" mass="8171">MAALASDAAESPQSVHVIRITPHVPVNSLRIFFGSGDRDNTKAGGETGEGRVPVLARVVTSACAATDGDGSKTRHSQLQ</sequence>
<evidence type="ECO:0000313" key="2">
    <source>
        <dbReference type="Proteomes" id="UP000011991"/>
    </source>
</evidence>
<evidence type="ECO:0000313" key="1">
    <source>
        <dbReference type="EMBL" id="EMI19735.1"/>
    </source>
</evidence>